<dbReference type="EMBL" id="BTGU01000010">
    <property type="protein sequence ID" value="GMN39901.1"/>
    <property type="molecule type" value="Genomic_DNA"/>
</dbReference>
<reference evidence="1" key="1">
    <citation type="submission" date="2023-07" db="EMBL/GenBank/DDBJ databases">
        <title>draft genome sequence of fig (Ficus carica).</title>
        <authorList>
            <person name="Takahashi T."/>
            <person name="Nishimura K."/>
        </authorList>
    </citation>
    <scope>NUCLEOTIDE SEQUENCE</scope>
</reference>
<organism evidence="1 2">
    <name type="scientific">Ficus carica</name>
    <name type="common">Common fig</name>
    <dbReference type="NCBI Taxonomy" id="3494"/>
    <lineage>
        <taxon>Eukaryota</taxon>
        <taxon>Viridiplantae</taxon>
        <taxon>Streptophyta</taxon>
        <taxon>Embryophyta</taxon>
        <taxon>Tracheophyta</taxon>
        <taxon>Spermatophyta</taxon>
        <taxon>Magnoliopsida</taxon>
        <taxon>eudicotyledons</taxon>
        <taxon>Gunneridae</taxon>
        <taxon>Pentapetalae</taxon>
        <taxon>rosids</taxon>
        <taxon>fabids</taxon>
        <taxon>Rosales</taxon>
        <taxon>Moraceae</taxon>
        <taxon>Ficeae</taxon>
        <taxon>Ficus</taxon>
    </lineage>
</organism>
<gene>
    <name evidence="1" type="ORF">TIFTF001_009133</name>
</gene>
<keyword evidence="2" id="KW-1185">Reference proteome</keyword>
<proteinExistence type="predicted"/>
<dbReference type="PANTHER" id="PTHR33168">
    <property type="entry name" value="STRESS INDUCED PROTEIN-RELATED"/>
    <property type="match status" value="1"/>
</dbReference>
<evidence type="ECO:0000313" key="1">
    <source>
        <dbReference type="EMBL" id="GMN39901.1"/>
    </source>
</evidence>
<evidence type="ECO:0000313" key="2">
    <source>
        <dbReference type="Proteomes" id="UP001187192"/>
    </source>
</evidence>
<protein>
    <submittedName>
        <fullName evidence="1">Uncharacterized protein</fullName>
    </submittedName>
</protein>
<dbReference type="AlphaFoldDB" id="A0AA88A9Y4"/>
<sequence>MGIKEWYKSSSGRRTILLGEVYNTKESGYGVSRHGWRSFWRKIKILQGNSNKNKNKMIKNKLCSSSSLRLQPSYDPTTYSKNFDQGMGWEEPDFLFRSFSARFADPSRIFPKTIVLLD</sequence>
<accession>A0AA88A9Y4</accession>
<name>A0AA88A9Y4_FICCA</name>
<comment type="caution">
    <text evidence="1">The sequence shown here is derived from an EMBL/GenBank/DDBJ whole genome shotgun (WGS) entry which is preliminary data.</text>
</comment>
<dbReference type="Proteomes" id="UP001187192">
    <property type="component" value="Unassembled WGS sequence"/>
</dbReference>
<dbReference type="Gramene" id="FCD_00020889-RA">
    <property type="protein sequence ID" value="FCD_00020889-RA:cds"/>
    <property type="gene ID" value="FCD_00020889"/>
</dbReference>